<dbReference type="Pfam" id="PF01844">
    <property type="entry name" value="HNH"/>
    <property type="match status" value="1"/>
</dbReference>
<organism evidence="2 3">
    <name type="scientific">Enteractinococcus fodinae</name>
    <dbReference type="NCBI Taxonomy" id="684663"/>
    <lineage>
        <taxon>Bacteria</taxon>
        <taxon>Bacillati</taxon>
        <taxon>Actinomycetota</taxon>
        <taxon>Actinomycetes</taxon>
        <taxon>Micrococcales</taxon>
        <taxon>Micrococcaceae</taxon>
    </lineage>
</organism>
<dbReference type="CDD" id="cd00085">
    <property type="entry name" value="HNHc"/>
    <property type="match status" value="1"/>
</dbReference>
<dbReference type="RefSeq" id="WP_310172297.1">
    <property type="nucleotide sequence ID" value="NZ_BAABHE010000002.1"/>
</dbReference>
<dbReference type="Proteomes" id="UP001183794">
    <property type="component" value="Unassembled WGS sequence"/>
</dbReference>
<gene>
    <name evidence="2" type="ORF">J2S62_001090</name>
</gene>
<comment type="caution">
    <text evidence="2">The sequence shown here is derived from an EMBL/GenBank/DDBJ whole genome shotgun (WGS) entry which is preliminary data.</text>
</comment>
<accession>A0ABU2B231</accession>
<proteinExistence type="predicted"/>
<dbReference type="InterPro" id="IPR003615">
    <property type="entry name" value="HNH_nuc"/>
</dbReference>
<evidence type="ECO:0000259" key="1">
    <source>
        <dbReference type="SMART" id="SM00507"/>
    </source>
</evidence>
<evidence type="ECO:0000313" key="2">
    <source>
        <dbReference type="EMBL" id="MDR7346833.1"/>
    </source>
</evidence>
<feature type="domain" description="HNH nuclease" evidence="1">
    <location>
        <begin position="444"/>
        <end position="496"/>
    </location>
</feature>
<protein>
    <recommendedName>
        <fullName evidence="1">HNH nuclease domain-containing protein</fullName>
    </recommendedName>
</protein>
<reference evidence="2 3" key="1">
    <citation type="submission" date="2023-07" db="EMBL/GenBank/DDBJ databases">
        <title>Sequencing the genomes of 1000 actinobacteria strains.</title>
        <authorList>
            <person name="Klenk H.-P."/>
        </authorList>
    </citation>
    <scope>NUCLEOTIDE SEQUENCE [LARGE SCALE GENOMIC DNA]</scope>
    <source>
        <strain evidence="2 3">DSM 22966</strain>
    </source>
</reference>
<evidence type="ECO:0000313" key="3">
    <source>
        <dbReference type="Proteomes" id="UP001183794"/>
    </source>
</evidence>
<sequence length="534" mass="59294">MTTPLNAPTALSLDWAALTAEEIHEQIRAGLEALADREPDAPSNGALQRSMLLEATLRRATAVQYQYTGLLKDAFNDPKLRHTLGLPEGKTAFRDATDLLAKTHGIRANEAAGRMRLAAAMTPARASDPDRAGSIGHTRLPLLGALQGRVNPSKLSSALAMIDEVEANAEAAGKDEAFRTKLRKVIEKDFAEKIEHTTPEEFSRYVGQRKKDLLASIDPSDKQFTARQTEAMHDVRRIGLVRGNKNAVEWRLITDAEGDERLQTLLAAALNPRGKNDGSFETRSRGQRRMHVLRDALSFVLANFDKAGFRGASGAHTQMLVITDYATLLEGLRREFADLLPELQVSQREALLQAHAESHTGEAEVEVRQLPSLPSAQTTRVDELLEDQNLDRLQQRISQGIYNNYIPPDVILRMRCDVGLTPVTLTGQRQVLSVGRQQRQFNDALRRAIMARDRGCAVPGCHMPASMCEVHHVTYWSRGGETSTENGVLLCSHHHQAVHAGALKISRVDGEFRFILHPLLDPDQVPRKNYFYQT</sequence>
<dbReference type="EMBL" id="JAVDYJ010000001">
    <property type="protein sequence ID" value="MDR7346833.1"/>
    <property type="molecule type" value="Genomic_DNA"/>
</dbReference>
<dbReference type="InterPro" id="IPR002711">
    <property type="entry name" value="HNH"/>
</dbReference>
<dbReference type="SMART" id="SM00507">
    <property type="entry name" value="HNHc"/>
    <property type="match status" value="1"/>
</dbReference>
<keyword evidence="3" id="KW-1185">Reference proteome</keyword>
<name>A0ABU2B231_9MICC</name>
<dbReference type="Gene3D" id="1.10.30.50">
    <property type="match status" value="1"/>
</dbReference>